<protein>
    <submittedName>
        <fullName evidence="2">Uncharacterized protein</fullName>
    </submittedName>
</protein>
<dbReference type="EMBL" id="FOMT01000005">
    <property type="protein sequence ID" value="SFF01404.1"/>
    <property type="molecule type" value="Genomic_DNA"/>
</dbReference>
<accession>A0A1I2F7K9</accession>
<reference evidence="3" key="1">
    <citation type="submission" date="2016-10" db="EMBL/GenBank/DDBJ databases">
        <authorList>
            <person name="Varghese N."/>
            <person name="Submissions S."/>
        </authorList>
    </citation>
    <scope>NUCLEOTIDE SEQUENCE [LARGE SCALE GENOMIC DNA]</scope>
    <source>
        <strain evidence="3">CGMCC 1.10784</strain>
    </source>
</reference>
<gene>
    <name evidence="2" type="ORF">SAMN05216378_4739</name>
</gene>
<dbReference type="STRING" id="1045775.SAMN05216378_4739"/>
<sequence length="74" mass="8361">MMWTAIWFVVNMFFVASVITLLFMHRSVAEAAQDPAGVQRHAAAKKRRKFVSVLSLVLFLAMCASFLINMRLNG</sequence>
<dbReference type="RefSeq" id="WP_091188890.1">
    <property type="nucleotide sequence ID" value="NZ_FOMT01000005.1"/>
</dbReference>
<name>A0A1I2F7K9_9BACL</name>
<keyword evidence="1" id="KW-1133">Transmembrane helix</keyword>
<evidence type="ECO:0000256" key="1">
    <source>
        <dbReference type="SAM" id="Phobius"/>
    </source>
</evidence>
<feature type="transmembrane region" description="Helical" evidence="1">
    <location>
        <begin position="50"/>
        <end position="68"/>
    </location>
</feature>
<keyword evidence="1" id="KW-0472">Membrane</keyword>
<dbReference type="OrthoDB" id="2624954at2"/>
<keyword evidence="1" id="KW-0812">Transmembrane</keyword>
<keyword evidence="3" id="KW-1185">Reference proteome</keyword>
<evidence type="ECO:0000313" key="2">
    <source>
        <dbReference type="EMBL" id="SFF01404.1"/>
    </source>
</evidence>
<dbReference type="Proteomes" id="UP000198855">
    <property type="component" value="Unassembled WGS sequence"/>
</dbReference>
<organism evidence="2 3">
    <name type="scientific">Paenibacillus catalpae</name>
    <dbReference type="NCBI Taxonomy" id="1045775"/>
    <lineage>
        <taxon>Bacteria</taxon>
        <taxon>Bacillati</taxon>
        <taxon>Bacillota</taxon>
        <taxon>Bacilli</taxon>
        <taxon>Bacillales</taxon>
        <taxon>Paenibacillaceae</taxon>
        <taxon>Paenibacillus</taxon>
    </lineage>
</organism>
<feature type="transmembrane region" description="Helical" evidence="1">
    <location>
        <begin position="6"/>
        <end position="24"/>
    </location>
</feature>
<proteinExistence type="predicted"/>
<dbReference type="AlphaFoldDB" id="A0A1I2F7K9"/>
<evidence type="ECO:0000313" key="3">
    <source>
        <dbReference type="Proteomes" id="UP000198855"/>
    </source>
</evidence>